<evidence type="ECO:0000313" key="17">
    <source>
        <dbReference type="Proteomes" id="UP000694546"/>
    </source>
</evidence>
<comment type="cofactor">
    <cofactor evidence="1">
        <name>heme b</name>
        <dbReference type="ChEBI" id="CHEBI:60344"/>
    </cofactor>
</comment>
<evidence type="ECO:0000259" key="14">
    <source>
        <dbReference type="PROSITE" id="PS50939"/>
    </source>
</evidence>
<name>A0A8C5AI35_GADMO</name>
<keyword evidence="12" id="KW-0732">Signal</keyword>
<evidence type="ECO:0000256" key="4">
    <source>
        <dbReference type="ARBA" id="ARBA00022448"/>
    </source>
</evidence>
<dbReference type="InterPro" id="IPR051237">
    <property type="entry name" value="Ferric-chelate_Red/DefProt"/>
</dbReference>
<dbReference type="CDD" id="cd09628">
    <property type="entry name" value="DOMON_SDR_2_like"/>
    <property type="match status" value="1"/>
</dbReference>
<dbReference type="InterPro" id="IPR005018">
    <property type="entry name" value="DOMON_domain"/>
</dbReference>
<keyword evidence="9 11" id="KW-0472">Membrane</keyword>
<feature type="transmembrane region" description="Helical" evidence="11">
    <location>
        <begin position="421"/>
        <end position="440"/>
    </location>
</feature>
<dbReference type="OMA" id="XGDDDAY"/>
<dbReference type="PANTHER" id="PTHR45828:SF3">
    <property type="entry name" value="FERRIC-CHELATE REDUCTASE 1"/>
    <property type="match status" value="1"/>
</dbReference>
<dbReference type="Pfam" id="PF02014">
    <property type="entry name" value="Reeler"/>
    <property type="match status" value="1"/>
</dbReference>
<accession>A0A8C5AI35</accession>
<evidence type="ECO:0000256" key="9">
    <source>
        <dbReference type="ARBA" id="ARBA00023136"/>
    </source>
</evidence>
<dbReference type="Proteomes" id="UP000694546">
    <property type="component" value="Chromosome 23"/>
</dbReference>
<feature type="signal peptide" evidence="12">
    <location>
        <begin position="1"/>
        <end position="24"/>
    </location>
</feature>
<dbReference type="InterPro" id="IPR042307">
    <property type="entry name" value="Reeler_sf"/>
</dbReference>
<dbReference type="InterPro" id="IPR006593">
    <property type="entry name" value="Cyt_b561/ferric_Rdtase_TM"/>
</dbReference>
<dbReference type="AlphaFoldDB" id="A0A8C5AI35"/>
<evidence type="ECO:0000256" key="1">
    <source>
        <dbReference type="ARBA" id="ARBA00001970"/>
    </source>
</evidence>
<evidence type="ECO:0000256" key="2">
    <source>
        <dbReference type="ARBA" id="ARBA00004141"/>
    </source>
</evidence>
<evidence type="ECO:0000256" key="5">
    <source>
        <dbReference type="ARBA" id="ARBA00022692"/>
    </source>
</evidence>
<sequence>MPESKVTKWACLWLLAWWAGPALGYRNGRVQVVCGSMEPLHGHSPSPDPAPYRLTVDGSTVKPGDRVTVTLLASDSSSPFKGFLLEARDAAAPNSTVALGSFSLLQPGVSQLLGCGGRQASGVSHTSDSKKHQVQAVWTCPKDSPPTVQFFATVVQKKKLYWVQVPGPVVAVTGAASTTAGVLTPPATAAGLPAAFSSEGCGHNKSCLREPAGCRPENDRDCFFLSFRPDAIGGSALFELSGPAEGYVALGLSLDTWMGNDDVYLCIQDQGRVHIQAASVSGRTRPEPAPEGTLRDQVGAMTDGVIQCRFRRDVRIPQTDQRFDLDQSYFLFLAHGRYENGYTRRHHRQPLISSVRALVVGPPVDLSGSRSPLIIKLHGVIMLAAWMWVVSTGVLFARHFRHVWPDVLLRGGKVWFQVHRGLMLLAVSLISVAFTLPFLYRGGWSKRAGYHPYMGCAVLGLCIVQPIIALFRPAPLSPRRRLFNLVHRSAGRWLQMQAVVCVYLGFRQQACCCRAPRPQGPWLAGGSGSCWLNSGCTSTPSPGQGKPSRSATWPHGFHLLGTLGTLVTLGTMTTSPSSHWRTQAHHREHAQTSMIKFKNVLNQFLICFGPLCFRRTCLRRR</sequence>
<evidence type="ECO:0000256" key="6">
    <source>
        <dbReference type="ARBA" id="ARBA00022982"/>
    </source>
</evidence>
<dbReference type="SMART" id="SM00665">
    <property type="entry name" value="B561"/>
    <property type="match status" value="1"/>
</dbReference>
<comment type="similarity">
    <text evidence="3">Belongs to the FRRS1 family.</text>
</comment>
<evidence type="ECO:0000256" key="3">
    <source>
        <dbReference type="ARBA" id="ARBA00009195"/>
    </source>
</evidence>
<feature type="transmembrane region" description="Helical" evidence="11">
    <location>
        <begin position="452"/>
        <end position="471"/>
    </location>
</feature>
<feature type="domain" description="Reelin" evidence="15">
    <location>
        <begin position="15"/>
        <end position="186"/>
    </location>
</feature>
<keyword evidence="10" id="KW-0325">Glycoprotein</keyword>
<dbReference type="PROSITE" id="PS51019">
    <property type="entry name" value="REELIN"/>
    <property type="match status" value="1"/>
</dbReference>
<evidence type="ECO:0000256" key="12">
    <source>
        <dbReference type="SAM" id="SignalP"/>
    </source>
</evidence>
<reference evidence="16" key="2">
    <citation type="submission" date="2025-09" db="UniProtKB">
        <authorList>
            <consortium name="Ensembl"/>
        </authorList>
    </citation>
    <scope>IDENTIFICATION</scope>
</reference>
<comment type="subcellular location">
    <subcellularLocation>
        <location evidence="2">Membrane</location>
        <topology evidence="2">Multi-pass membrane protein</topology>
    </subcellularLocation>
</comment>
<feature type="transmembrane region" description="Helical" evidence="11">
    <location>
        <begin position="377"/>
        <end position="400"/>
    </location>
</feature>
<dbReference type="Pfam" id="PF03351">
    <property type="entry name" value="DOMON"/>
    <property type="match status" value="1"/>
</dbReference>
<feature type="domain" description="Cytochrome b561" evidence="14">
    <location>
        <begin position="340"/>
        <end position="543"/>
    </location>
</feature>
<keyword evidence="7 11" id="KW-1133">Transmembrane helix</keyword>
<gene>
    <name evidence="16" type="primary">FRRS1</name>
</gene>
<keyword evidence="5 11" id="KW-0812">Transmembrane</keyword>
<dbReference type="Gene3D" id="1.20.120.1770">
    <property type="match status" value="1"/>
</dbReference>
<dbReference type="PROSITE" id="PS50939">
    <property type="entry name" value="CYTOCHROME_B561"/>
    <property type="match status" value="1"/>
</dbReference>
<evidence type="ECO:0000256" key="11">
    <source>
        <dbReference type="SAM" id="Phobius"/>
    </source>
</evidence>
<feature type="domain" description="DOMON" evidence="13">
    <location>
        <begin position="221"/>
        <end position="336"/>
    </location>
</feature>
<evidence type="ECO:0000256" key="10">
    <source>
        <dbReference type="ARBA" id="ARBA00023180"/>
    </source>
</evidence>
<organism evidence="16 17">
    <name type="scientific">Gadus morhua</name>
    <name type="common">Atlantic cod</name>
    <dbReference type="NCBI Taxonomy" id="8049"/>
    <lineage>
        <taxon>Eukaryota</taxon>
        <taxon>Metazoa</taxon>
        <taxon>Chordata</taxon>
        <taxon>Craniata</taxon>
        <taxon>Vertebrata</taxon>
        <taxon>Euteleostomi</taxon>
        <taxon>Actinopterygii</taxon>
        <taxon>Neopterygii</taxon>
        <taxon>Teleostei</taxon>
        <taxon>Neoteleostei</taxon>
        <taxon>Acanthomorphata</taxon>
        <taxon>Zeiogadaria</taxon>
        <taxon>Gadariae</taxon>
        <taxon>Gadiformes</taxon>
        <taxon>Gadoidei</taxon>
        <taxon>Gadidae</taxon>
        <taxon>Gadus</taxon>
    </lineage>
</organism>
<evidence type="ECO:0000256" key="8">
    <source>
        <dbReference type="ARBA" id="ARBA00023004"/>
    </source>
</evidence>
<evidence type="ECO:0000259" key="13">
    <source>
        <dbReference type="PROSITE" id="PS50836"/>
    </source>
</evidence>
<dbReference type="InterPro" id="IPR002861">
    <property type="entry name" value="Reeler_dom"/>
</dbReference>
<dbReference type="Gene3D" id="2.60.40.4060">
    <property type="entry name" value="Reeler domain"/>
    <property type="match status" value="1"/>
</dbReference>
<reference evidence="16" key="1">
    <citation type="submission" date="2025-08" db="UniProtKB">
        <authorList>
            <consortium name="Ensembl"/>
        </authorList>
    </citation>
    <scope>IDENTIFICATION</scope>
</reference>
<dbReference type="GO" id="GO:0016020">
    <property type="term" value="C:membrane"/>
    <property type="evidence" value="ECO:0007669"/>
    <property type="project" value="UniProtKB-SubCell"/>
</dbReference>
<dbReference type="Ensembl" id="ENSGMOT00000054118.1">
    <property type="protein sequence ID" value="ENSGMOP00000032223.1"/>
    <property type="gene ID" value="ENSGMOG00000035355.1"/>
</dbReference>
<keyword evidence="4" id="KW-0813">Transport</keyword>
<proteinExistence type="inferred from homology"/>
<feature type="chain" id="PRO_5046608297" evidence="12">
    <location>
        <begin position="25"/>
        <end position="621"/>
    </location>
</feature>
<protein>
    <submittedName>
        <fullName evidence="16">Ferric chelate reductase 1</fullName>
    </submittedName>
</protein>
<dbReference type="CDD" id="cd08760">
    <property type="entry name" value="Cyt_b561_FRRS1_like"/>
    <property type="match status" value="1"/>
</dbReference>
<dbReference type="CDD" id="cd08544">
    <property type="entry name" value="Reeler"/>
    <property type="match status" value="1"/>
</dbReference>
<evidence type="ECO:0000256" key="7">
    <source>
        <dbReference type="ARBA" id="ARBA00022989"/>
    </source>
</evidence>
<dbReference type="PROSITE" id="PS50836">
    <property type="entry name" value="DOMON"/>
    <property type="match status" value="1"/>
</dbReference>
<dbReference type="SMART" id="SM00664">
    <property type="entry name" value="DoH"/>
    <property type="match status" value="1"/>
</dbReference>
<keyword evidence="17" id="KW-1185">Reference proteome</keyword>
<keyword evidence="8" id="KW-0408">Iron</keyword>
<evidence type="ECO:0000259" key="15">
    <source>
        <dbReference type="PROSITE" id="PS51019"/>
    </source>
</evidence>
<dbReference type="PANTHER" id="PTHR45828">
    <property type="entry name" value="CYTOCHROME B561/FERRIC REDUCTASE TRANSMEMBRANE"/>
    <property type="match status" value="1"/>
</dbReference>
<keyword evidence="6" id="KW-0249">Electron transport</keyword>
<dbReference type="GeneTree" id="ENSGT00940000157704"/>
<evidence type="ECO:0000313" key="16">
    <source>
        <dbReference type="Ensembl" id="ENSGMOP00000032223.1"/>
    </source>
</evidence>